<evidence type="ECO:0000259" key="12">
    <source>
        <dbReference type="Pfam" id="PF05425"/>
    </source>
</evidence>
<dbReference type="InterPro" id="IPR014755">
    <property type="entry name" value="Cu-Rt/internalin_Ig-like"/>
</dbReference>
<dbReference type="InterPro" id="IPR032694">
    <property type="entry name" value="CopC/D"/>
</dbReference>
<feature type="transmembrane region" description="Helical" evidence="10">
    <location>
        <begin position="302"/>
        <end position="323"/>
    </location>
</feature>
<feature type="transmembrane region" description="Helical" evidence="10">
    <location>
        <begin position="268"/>
        <end position="290"/>
    </location>
</feature>
<dbReference type="InterPro" id="IPR014756">
    <property type="entry name" value="Ig_E-set"/>
</dbReference>
<evidence type="ECO:0000256" key="7">
    <source>
        <dbReference type="ARBA" id="ARBA00023008"/>
    </source>
</evidence>
<proteinExistence type="predicted"/>
<feature type="region of interest" description="Disordered" evidence="9">
    <location>
        <begin position="408"/>
        <end position="433"/>
    </location>
</feature>
<keyword evidence="14" id="KW-1185">Reference proteome</keyword>
<sequence length="586" mass="60710">MSTMTAANRRWLARAAAGFGLLLAALGMLLGPAGPASAHAVLVGSTPANGSVLPSAPTEVVLIFSESVNQVPDKIRVLGPDGSRVDRGQPKFSGTTVTIAVDGSAPQGTFLVSYRVISADSHPVAGGLTYSVGAPSTPPTDDANATRVDATVSAAVSVAKYLGYAGLVLLIGPVLVLSLLWPRRLPRRGPARLVWTGLGLVTVATVAGLWLQMPYTNGGGLFDVTGSELQDVLASTFGAVHLVRLGVLLAAAILLRPLLEGRAGRSDNILLAVLLAAGLATWPLAGHAAAAAVPAVSVVVDVVHLAAMAVWLGGLVMLVGFLLRQTDERELGAILPIWSRWAATAVSALVLAGTVQGLLEIGTPKALLDTTYGRLLLAKIGLLAVALVAAAYARQLVRRRVAADAAALSGHGPSTDEPAADLPTEEPTAEAAGVAGRRWLRRSVWVELTVTAVILAVSATLVQTTPARTAVANSATGGRQGPFTASATSSLYRLEVQIDPAQVGNNTIHLYAYTPDNQPQRVVEWKATAALPDKGVEPVDIPLLPLVDYHATGEISLPTAGQWQLKFTLRTSDIDQATVTTTVPIK</sequence>
<dbReference type="InterPro" id="IPR007348">
    <property type="entry name" value="CopC_dom"/>
</dbReference>
<evidence type="ECO:0000256" key="9">
    <source>
        <dbReference type="SAM" id="MobiDB-lite"/>
    </source>
</evidence>
<feature type="transmembrane region" description="Helical" evidence="10">
    <location>
        <begin position="193"/>
        <end position="212"/>
    </location>
</feature>
<keyword evidence="5" id="KW-0732">Signal</keyword>
<dbReference type="EMBL" id="JBHSBN010000010">
    <property type="protein sequence ID" value="MFC4107538.1"/>
    <property type="molecule type" value="Genomic_DNA"/>
</dbReference>
<comment type="caution">
    <text evidence="13">The sequence shown here is derived from an EMBL/GenBank/DDBJ whole genome shotgun (WGS) entry which is preliminary data.</text>
</comment>
<evidence type="ECO:0000259" key="11">
    <source>
        <dbReference type="Pfam" id="PF04234"/>
    </source>
</evidence>
<evidence type="ECO:0000256" key="4">
    <source>
        <dbReference type="ARBA" id="ARBA00022723"/>
    </source>
</evidence>
<dbReference type="RefSeq" id="WP_377546569.1">
    <property type="nucleotide sequence ID" value="NZ_JBHSBN010000010.1"/>
</dbReference>
<evidence type="ECO:0000256" key="3">
    <source>
        <dbReference type="ARBA" id="ARBA00022692"/>
    </source>
</evidence>
<dbReference type="SUPFAM" id="SSF81296">
    <property type="entry name" value="E set domains"/>
    <property type="match status" value="1"/>
</dbReference>
<evidence type="ECO:0000313" key="14">
    <source>
        <dbReference type="Proteomes" id="UP001595868"/>
    </source>
</evidence>
<feature type="transmembrane region" description="Helical" evidence="10">
    <location>
        <begin position="335"/>
        <end position="355"/>
    </location>
</feature>
<evidence type="ECO:0000256" key="5">
    <source>
        <dbReference type="ARBA" id="ARBA00022729"/>
    </source>
</evidence>
<dbReference type="InterPro" id="IPR008457">
    <property type="entry name" value="Cu-R_CopD_dom"/>
</dbReference>
<feature type="transmembrane region" description="Helical" evidence="10">
    <location>
        <begin position="232"/>
        <end position="256"/>
    </location>
</feature>
<keyword evidence="6 10" id="KW-1133">Transmembrane helix</keyword>
<evidence type="ECO:0000256" key="2">
    <source>
        <dbReference type="ARBA" id="ARBA00022475"/>
    </source>
</evidence>
<dbReference type="InterPro" id="IPR006311">
    <property type="entry name" value="TAT_signal"/>
</dbReference>
<keyword evidence="8 10" id="KW-0472">Membrane</keyword>
<name>A0ABV8KNA3_9ACTN</name>
<dbReference type="Pfam" id="PF05425">
    <property type="entry name" value="CopD"/>
    <property type="match status" value="1"/>
</dbReference>
<evidence type="ECO:0000256" key="1">
    <source>
        <dbReference type="ARBA" id="ARBA00004651"/>
    </source>
</evidence>
<protein>
    <submittedName>
        <fullName evidence="13">Copper resistance CopC/CopD family protein</fullName>
    </submittedName>
</protein>
<feature type="transmembrane region" description="Helical" evidence="10">
    <location>
        <begin position="161"/>
        <end position="181"/>
    </location>
</feature>
<feature type="transmembrane region" description="Helical" evidence="10">
    <location>
        <begin position="444"/>
        <end position="462"/>
    </location>
</feature>
<feature type="domain" description="CopC" evidence="11">
    <location>
        <begin position="39"/>
        <end position="132"/>
    </location>
</feature>
<dbReference type="PROSITE" id="PS51318">
    <property type="entry name" value="TAT"/>
    <property type="match status" value="1"/>
</dbReference>
<keyword evidence="2" id="KW-1003">Cell membrane</keyword>
<feature type="domain" description="Copper resistance protein D" evidence="12">
    <location>
        <begin position="333"/>
        <end position="461"/>
    </location>
</feature>
<dbReference type="PANTHER" id="PTHR34820:SF4">
    <property type="entry name" value="INNER MEMBRANE PROTEIN YEBZ"/>
    <property type="match status" value="1"/>
</dbReference>
<feature type="transmembrane region" description="Helical" evidence="10">
    <location>
        <begin position="375"/>
        <end position="393"/>
    </location>
</feature>
<evidence type="ECO:0000256" key="8">
    <source>
        <dbReference type="ARBA" id="ARBA00023136"/>
    </source>
</evidence>
<keyword evidence="3 10" id="KW-0812">Transmembrane</keyword>
<gene>
    <name evidence="13" type="ORF">ACFOX0_16605</name>
</gene>
<organism evidence="13 14">
    <name type="scientific">Micromonospora zhanjiangensis</name>
    <dbReference type="NCBI Taxonomy" id="1522057"/>
    <lineage>
        <taxon>Bacteria</taxon>
        <taxon>Bacillati</taxon>
        <taxon>Actinomycetota</taxon>
        <taxon>Actinomycetes</taxon>
        <taxon>Micromonosporales</taxon>
        <taxon>Micromonosporaceae</taxon>
        <taxon>Micromonospora</taxon>
    </lineage>
</organism>
<accession>A0ABV8KNA3</accession>
<evidence type="ECO:0000256" key="6">
    <source>
        <dbReference type="ARBA" id="ARBA00022989"/>
    </source>
</evidence>
<keyword evidence="7" id="KW-0186">Copper</keyword>
<keyword evidence="4" id="KW-0479">Metal-binding</keyword>
<dbReference type="Gene3D" id="2.60.40.1220">
    <property type="match status" value="1"/>
</dbReference>
<dbReference type="PANTHER" id="PTHR34820">
    <property type="entry name" value="INNER MEMBRANE PROTEIN YEBZ"/>
    <property type="match status" value="1"/>
</dbReference>
<evidence type="ECO:0000313" key="13">
    <source>
        <dbReference type="EMBL" id="MFC4107538.1"/>
    </source>
</evidence>
<dbReference type="Pfam" id="PF04234">
    <property type="entry name" value="CopC"/>
    <property type="match status" value="1"/>
</dbReference>
<dbReference type="Proteomes" id="UP001595868">
    <property type="component" value="Unassembled WGS sequence"/>
</dbReference>
<comment type="subcellular location">
    <subcellularLocation>
        <location evidence="1">Cell membrane</location>
        <topology evidence="1">Multi-pass membrane protein</topology>
    </subcellularLocation>
</comment>
<reference evidence="14" key="1">
    <citation type="journal article" date="2019" name="Int. J. Syst. Evol. Microbiol.">
        <title>The Global Catalogue of Microorganisms (GCM) 10K type strain sequencing project: providing services to taxonomists for standard genome sequencing and annotation.</title>
        <authorList>
            <consortium name="The Broad Institute Genomics Platform"/>
            <consortium name="The Broad Institute Genome Sequencing Center for Infectious Disease"/>
            <person name="Wu L."/>
            <person name="Ma J."/>
        </authorList>
    </citation>
    <scope>NUCLEOTIDE SEQUENCE [LARGE SCALE GENOMIC DNA]</scope>
    <source>
        <strain evidence="14">2902at01</strain>
    </source>
</reference>
<evidence type="ECO:0000256" key="10">
    <source>
        <dbReference type="SAM" id="Phobius"/>
    </source>
</evidence>